<proteinExistence type="predicted"/>
<protein>
    <submittedName>
        <fullName evidence="1">Uncharacterized protein</fullName>
    </submittedName>
</protein>
<dbReference type="EMBL" id="LR796235">
    <property type="protein sequence ID" value="CAB4130174.1"/>
    <property type="molecule type" value="Genomic_DNA"/>
</dbReference>
<sequence length="105" mass="12628">MKKFIITENQLEYIVKRYINEDARYVMSFDEFMKHKNKDQQYKCGYENLCFVIHDGNHQINLDEKFHEKHKIPNGVGGTIYHDGNNTYFCPDFGDDRPQRTIQVY</sequence>
<organism evidence="1">
    <name type="scientific">uncultured Caudovirales phage</name>
    <dbReference type="NCBI Taxonomy" id="2100421"/>
    <lineage>
        <taxon>Viruses</taxon>
        <taxon>Duplodnaviria</taxon>
        <taxon>Heunggongvirae</taxon>
        <taxon>Uroviricota</taxon>
        <taxon>Caudoviricetes</taxon>
        <taxon>Peduoviridae</taxon>
        <taxon>Maltschvirus</taxon>
        <taxon>Maltschvirus maltsch</taxon>
    </lineage>
</organism>
<accession>A0A6J5L711</accession>
<evidence type="ECO:0000313" key="1">
    <source>
        <dbReference type="EMBL" id="CAB4130174.1"/>
    </source>
</evidence>
<reference evidence="1" key="1">
    <citation type="submission" date="2020-04" db="EMBL/GenBank/DDBJ databases">
        <authorList>
            <person name="Chiriac C."/>
            <person name="Salcher M."/>
            <person name="Ghai R."/>
            <person name="Kavagutti S V."/>
        </authorList>
    </citation>
    <scope>NUCLEOTIDE SEQUENCE</scope>
</reference>
<gene>
    <name evidence="1" type="ORF">UFOVP117_292</name>
</gene>
<name>A0A6J5L711_9CAUD</name>